<accession>A0A5D3KHN1</accession>
<name>A0A5D3KHN1_9BRAD</name>
<dbReference type="PROSITE" id="PS51708">
    <property type="entry name" value="CHAD"/>
    <property type="match status" value="1"/>
</dbReference>
<gene>
    <name evidence="2" type="ORF">FXB40_11085</name>
</gene>
<protein>
    <submittedName>
        <fullName evidence="2">CHAD domain-containing protein</fullName>
    </submittedName>
</protein>
<dbReference type="PANTHER" id="PTHR39339">
    <property type="entry name" value="SLR1444 PROTEIN"/>
    <property type="match status" value="1"/>
</dbReference>
<keyword evidence="3" id="KW-1185">Reference proteome</keyword>
<comment type="caution">
    <text evidence="2">The sequence shown here is derived from an EMBL/GenBank/DDBJ whole genome shotgun (WGS) entry which is preliminary data.</text>
</comment>
<dbReference type="OrthoDB" id="9777271at2"/>
<evidence type="ECO:0000313" key="3">
    <source>
        <dbReference type="Proteomes" id="UP000324758"/>
    </source>
</evidence>
<feature type="domain" description="CHAD" evidence="1">
    <location>
        <begin position="94"/>
        <end position="381"/>
    </location>
</feature>
<dbReference type="SUPFAM" id="SSF55154">
    <property type="entry name" value="CYTH-like phosphatases"/>
    <property type="match status" value="1"/>
</dbReference>
<dbReference type="InterPro" id="IPR007899">
    <property type="entry name" value="CHAD_dom"/>
</dbReference>
<dbReference type="Pfam" id="PF05235">
    <property type="entry name" value="CHAD"/>
    <property type="match status" value="1"/>
</dbReference>
<evidence type="ECO:0000259" key="1">
    <source>
        <dbReference type="PROSITE" id="PS51708"/>
    </source>
</evidence>
<evidence type="ECO:0000313" key="2">
    <source>
        <dbReference type="EMBL" id="TYL96590.1"/>
    </source>
</evidence>
<reference evidence="2 3" key="1">
    <citation type="submission" date="2019-08" db="EMBL/GenBank/DDBJ databases">
        <title>Bradyrhizobium hipponensis sp. nov., a rhizobium isolated from a Lupinus angustifolius root nodule in Tunisia.</title>
        <authorList>
            <person name="Off K."/>
            <person name="Rejili M."/>
            <person name="Mars M."/>
            <person name="Brachmann A."/>
            <person name="Marin M."/>
        </authorList>
    </citation>
    <scope>NUCLEOTIDE SEQUENCE [LARGE SCALE GENOMIC DNA]</scope>
    <source>
        <strain evidence="2 3">CTAW71</strain>
    </source>
</reference>
<proteinExistence type="predicted"/>
<dbReference type="EMBL" id="VSSS01000018">
    <property type="protein sequence ID" value="TYL96590.1"/>
    <property type="molecule type" value="Genomic_DNA"/>
</dbReference>
<dbReference type="SMART" id="SM00880">
    <property type="entry name" value="CHAD"/>
    <property type="match status" value="1"/>
</dbReference>
<dbReference type="PANTHER" id="PTHR39339:SF1">
    <property type="entry name" value="CHAD DOMAIN-CONTAINING PROTEIN"/>
    <property type="match status" value="1"/>
</dbReference>
<organism evidence="2 3">
    <name type="scientific">Bradyrhizobium rifense</name>
    <dbReference type="NCBI Taxonomy" id="515499"/>
    <lineage>
        <taxon>Bacteria</taxon>
        <taxon>Pseudomonadati</taxon>
        <taxon>Pseudomonadota</taxon>
        <taxon>Alphaproteobacteria</taxon>
        <taxon>Hyphomicrobiales</taxon>
        <taxon>Nitrobacteraceae</taxon>
        <taxon>Bradyrhizobium</taxon>
    </lineage>
</organism>
<dbReference type="RefSeq" id="WP_148772253.1">
    <property type="nucleotide sequence ID" value="NZ_VSSS01000018.1"/>
</dbReference>
<sequence length="383" mass="43077">MERVVIPLHIGDSDIELAFDQGCVATADAKLDLAEIEIELKHGDRSEVARLAKKLMRITPFTLSVRSKAELGYALLEGPLDAPVFAEPVMMAREVTVADAFATAGFACLRQIAGNEGAVRNGDPEGIHQMRVGLRRMRAALSLFKDMLHDRKVKRLKRELKWLTEQLGPARDFDVFVNETLTPYRAKHPDRQEFEILEHDLERTRNAGFATARAAAGSKRFCSALLDCALWLLDGDWRNDTDALTQALRKRPARAFARDELARRIRKIGKRGRKLERLDWRKRHKLRIAVKKVRYGREFFATLRCDGRKAGRKLDSALKELQNELGILNDMRVHLERAREFASAGKAAKKAFAIGCLTGREESSASDVLTKALAAGKRLQKAA</sequence>
<dbReference type="InterPro" id="IPR038186">
    <property type="entry name" value="CHAD_dom_sf"/>
</dbReference>
<dbReference type="AlphaFoldDB" id="A0A5D3KHN1"/>
<dbReference type="Proteomes" id="UP000324758">
    <property type="component" value="Unassembled WGS sequence"/>
</dbReference>
<dbReference type="Gene3D" id="1.40.20.10">
    <property type="entry name" value="CHAD domain"/>
    <property type="match status" value="1"/>
</dbReference>
<dbReference type="InterPro" id="IPR033469">
    <property type="entry name" value="CYTH-like_dom_sf"/>
</dbReference>